<accession>A0ABQ2ACS5</accession>
<evidence type="ECO:0000259" key="7">
    <source>
        <dbReference type="Pfam" id="PF14322"/>
    </source>
</evidence>
<keyword evidence="4" id="KW-0472">Membrane</keyword>
<gene>
    <name evidence="8" type="ORF">GCM10011495_31940</name>
</gene>
<organism evidence="8 9">
    <name type="scientific">Hymenobacter frigidus</name>
    <dbReference type="NCBI Taxonomy" id="1524095"/>
    <lineage>
        <taxon>Bacteria</taxon>
        <taxon>Pseudomonadati</taxon>
        <taxon>Bacteroidota</taxon>
        <taxon>Cytophagia</taxon>
        <taxon>Cytophagales</taxon>
        <taxon>Hymenobacteraceae</taxon>
        <taxon>Hymenobacter</taxon>
    </lineage>
</organism>
<name>A0ABQ2ACS5_9BACT</name>
<evidence type="ECO:0000256" key="4">
    <source>
        <dbReference type="ARBA" id="ARBA00023136"/>
    </source>
</evidence>
<keyword evidence="3" id="KW-0732">Signal</keyword>
<comment type="similarity">
    <text evidence="2">Belongs to the SusD family.</text>
</comment>
<keyword evidence="5" id="KW-0998">Cell outer membrane</keyword>
<comment type="subcellular location">
    <subcellularLocation>
        <location evidence="1">Cell outer membrane</location>
    </subcellularLocation>
</comment>
<dbReference type="InterPro" id="IPR011990">
    <property type="entry name" value="TPR-like_helical_dom_sf"/>
</dbReference>
<evidence type="ECO:0000256" key="3">
    <source>
        <dbReference type="ARBA" id="ARBA00022729"/>
    </source>
</evidence>
<proteinExistence type="inferred from homology"/>
<reference evidence="9" key="1">
    <citation type="journal article" date="2019" name="Int. J. Syst. Evol. Microbiol.">
        <title>The Global Catalogue of Microorganisms (GCM) 10K type strain sequencing project: providing services to taxonomists for standard genome sequencing and annotation.</title>
        <authorList>
            <consortium name="The Broad Institute Genomics Platform"/>
            <consortium name="The Broad Institute Genome Sequencing Center for Infectious Disease"/>
            <person name="Wu L."/>
            <person name="Ma J."/>
        </authorList>
    </citation>
    <scope>NUCLEOTIDE SEQUENCE [LARGE SCALE GENOMIC DNA]</scope>
    <source>
        <strain evidence="9">CGMCC 1.14966</strain>
    </source>
</reference>
<sequence length="486" mass="53367">MLLSSLDMFHNTKLRQAALGALILASAASCDVLTQDPPTALTDTDAFANPDRIAKSAVGMYDQLQNAEFLGGRALIYGDVRSDDTNPAGFFGTVSTFNQQPNDGIAQNAWTGGYRTLYGANYFLQQIVKNTGKTTPALEAQYTAEAKFIRGLVYFNLVNLFAQPYVFTADASHPGVPLQLTAPDASTAFDASQNLARSTVKQVYTQIEQDLNDAIAGLPETYTTAFDKTGRATKDAARTLLSRVYLYKGQYAEAAAMANTVITGARHTLNASPATPFNAISYQTSESIFSVAMNSADNPNTNNALGQHYARLRRADISVTPYARIDSTQFRSKDRRRTLLLDPPAFPATAAVNVFTLKYNNASFDYVPITRYSEVLLNRAEGLAQADAGINTDAIALLNTVRRRSLPLIPAYPSFTIANFLTKQALVDAILFERRLELAFEGHRYYDLMRNKRNSSRINYGDDKAIFPIPLVDTQQNPNLAQNKGY</sequence>
<evidence type="ECO:0000313" key="9">
    <source>
        <dbReference type="Proteomes" id="UP000637774"/>
    </source>
</evidence>
<dbReference type="Gene3D" id="1.25.40.390">
    <property type="match status" value="1"/>
</dbReference>
<protein>
    <submittedName>
        <fullName evidence="8">Membrane protein</fullName>
    </submittedName>
</protein>
<dbReference type="InterPro" id="IPR012944">
    <property type="entry name" value="SusD_RagB_dom"/>
</dbReference>
<dbReference type="EMBL" id="BMGY01000037">
    <property type="protein sequence ID" value="GGH89109.1"/>
    <property type="molecule type" value="Genomic_DNA"/>
</dbReference>
<evidence type="ECO:0000313" key="8">
    <source>
        <dbReference type="EMBL" id="GGH89109.1"/>
    </source>
</evidence>
<evidence type="ECO:0000256" key="1">
    <source>
        <dbReference type="ARBA" id="ARBA00004442"/>
    </source>
</evidence>
<keyword evidence="9" id="KW-1185">Reference proteome</keyword>
<dbReference type="SUPFAM" id="SSF48452">
    <property type="entry name" value="TPR-like"/>
    <property type="match status" value="1"/>
</dbReference>
<feature type="domain" description="SusD-like N-terminal" evidence="7">
    <location>
        <begin position="99"/>
        <end position="246"/>
    </location>
</feature>
<dbReference type="Pfam" id="PF07980">
    <property type="entry name" value="SusD_RagB"/>
    <property type="match status" value="1"/>
</dbReference>
<evidence type="ECO:0000256" key="5">
    <source>
        <dbReference type="ARBA" id="ARBA00023237"/>
    </source>
</evidence>
<dbReference type="CDD" id="cd08977">
    <property type="entry name" value="SusD"/>
    <property type="match status" value="1"/>
</dbReference>
<dbReference type="Pfam" id="PF14322">
    <property type="entry name" value="SusD-like_3"/>
    <property type="match status" value="1"/>
</dbReference>
<comment type="caution">
    <text evidence="8">The sequence shown here is derived from an EMBL/GenBank/DDBJ whole genome shotgun (WGS) entry which is preliminary data.</text>
</comment>
<dbReference type="InterPro" id="IPR033985">
    <property type="entry name" value="SusD-like_N"/>
</dbReference>
<evidence type="ECO:0000256" key="2">
    <source>
        <dbReference type="ARBA" id="ARBA00006275"/>
    </source>
</evidence>
<evidence type="ECO:0000259" key="6">
    <source>
        <dbReference type="Pfam" id="PF07980"/>
    </source>
</evidence>
<dbReference type="Proteomes" id="UP000637774">
    <property type="component" value="Unassembled WGS sequence"/>
</dbReference>
<feature type="domain" description="RagB/SusD" evidence="6">
    <location>
        <begin position="365"/>
        <end position="456"/>
    </location>
</feature>